<keyword evidence="2" id="KW-0808">Transferase</keyword>
<sequence>MRILIINPILYTSETEKIPTVDSIKDTMIYSMCLGFIKNGHEPILIAASDYKPQSEEDYPFEVVWLDSVWKNICKPRCLPYLPQLSAYIKKNKKEIDGIISSEVFSLCSLTAAKNLPDKTVIWHELGAHNRMLHYIPSKVWYNVVAGLFLRKILIIPRSERAKAFIGQYCNNVSDITIDHGVDISTMKTKKDKEKRFVVVSQLIGRKRIDRVIEAFSEYLDQSGEKKEYMLDIIGQGELEQQLKKQAEKLGIKDSVIFHGWMNHEQMAPIVADAKALLVYTEKDNNMVSIAESIAAGTPVITTSVPFNAAYIEKEKLGIVDDHWNKDALNYICEENERFVRNCLLYREKLTAEYCASQFVEVLRTLTQ</sequence>
<dbReference type="InterPro" id="IPR001296">
    <property type="entry name" value="Glyco_trans_1"/>
</dbReference>
<evidence type="ECO:0000313" key="3">
    <source>
        <dbReference type="Proteomes" id="UP001451571"/>
    </source>
</evidence>
<dbReference type="PANTHER" id="PTHR12526">
    <property type="entry name" value="GLYCOSYLTRANSFERASE"/>
    <property type="match status" value="1"/>
</dbReference>
<dbReference type="Pfam" id="PF00534">
    <property type="entry name" value="Glycos_transf_1"/>
    <property type="match status" value="1"/>
</dbReference>
<evidence type="ECO:0000313" key="2">
    <source>
        <dbReference type="EMBL" id="XAH73486.1"/>
    </source>
</evidence>
<feature type="domain" description="Glycosyl transferase family 1" evidence="1">
    <location>
        <begin position="189"/>
        <end position="329"/>
    </location>
</feature>
<dbReference type="GO" id="GO:0016757">
    <property type="term" value="F:glycosyltransferase activity"/>
    <property type="evidence" value="ECO:0007669"/>
    <property type="project" value="UniProtKB-KW"/>
</dbReference>
<dbReference type="EMBL" id="CP146256">
    <property type="protein sequence ID" value="XAH73486.1"/>
    <property type="molecule type" value="Genomic_DNA"/>
</dbReference>
<accession>A0ABZ3EVY5</accession>
<dbReference type="Proteomes" id="UP001451571">
    <property type="component" value="Chromosome"/>
</dbReference>
<dbReference type="RefSeq" id="WP_342757090.1">
    <property type="nucleotide sequence ID" value="NZ_CP146256.1"/>
</dbReference>
<proteinExistence type="predicted"/>
<dbReference type="Gene3D" id="3.40.50.2000">
    <property type="entry name" value="Glycogen Phosphorylase B"/>
    <property type="match status" value="2"/>
</dbReference>
<protein>
    <submittedName>
        <fullName evidence="2">Glycosyltransferase</fullName>
        <ecNumber evidence="2">2.4.-.-</ecNumber>
    </submittedName>
</protein>
<keyword evidence="3" id="KW-1185">Reference proteome</keyword>
<keyword evidence="2" id="KW-0328">Glycosyltransferase</keyword>
<reference evidence="2 3" key="1">
    <citation type="submission" date="2024-02" db="EMBL/GenBank/DDBJ databases">
        <title>Bacterial strain from lacustrine sediment.</title>
        <authorList>
            <person name="Petit C."/>
            <person name="Fadhlaoui K."/>
        </authorList>
    </citation>
    <scope>NUCLEOTIDE SEQUENCE [LARGE SCALE GENOMIC DNA]</scope>
    <source>
        <strain evidence="2 3">IPX-CK</strain>
    </source>
</reference>
<evidence type="ECO:0000259" key="1">
    <source>
        <dbReference type="Pfam" id="PF00534"/>
    </source>
</evidence>
<dbReference type="EC" id="2.4.-.-" evidence="2"/>
<organism evidence="2 3">
    <name type="scientific">Kineothrix sedimenti</name>
    <dbReference type="NCBI Taxonomy" id="3123317"/>
    <lineage>
        <taxon>Bacteria</taxon>
        <taxon>Bacillati</taxon>
        <taxon>Bacillota</taxon>
        <taxon>Clostridia</taxon>
        <taxon>Lachnospirales</taxon>
        <taxon>Lachnospiraceae</taxon>
        <taxon>Kineothrix</taxon>
    </lineage>
</organism>
<gene>
    <name evidence="2" type="ORF">V6984_18590</name>
</gene>
<dbReference type="SUPFAM" id="SSF53756">
    <property type="entry name" value="UDP-Glycosyltransferase/glycogen phosphorylase"/>
    <property type="match status" value="1"/>
</dbReference>
<name>A0ABZ3EVY5_9FIRM</name>